<feature type="compositionally biased region" description="Polar residues" evidence="1">
    <location>
        <begin position="564"/>
        <end position="575"/>
    </location>
</feature>
<organism evidence="3 4">
    <name type="scientific">Lolium multiflorum</name>
    <name type="common">Italian ryegrass</name>
    <name type="synonym">Lolium perenne subsp. multiflorum</name>
    <dbReference type="NCBI Taxonomy" id="4521"/>
    <lineage>
        <taxon>Eukaryota</taxon>
        <taxon>Viridiplantae</taxon>
        <taxon>Streptophyta</taxon>
        <taxon>Embryophyta</taxon>
        <taxon>Tracheophyta</taxon>
        <taxon>Spermatophyta</taxon>
        <taxon>Magnoliopsida</taxon>
        <taxon>Liliopsida</taxon>
        <taxon>Poales</taxon>
        <taxon>Poaceae</taxon>
        <taxon>BOP clade</taxon>
        <taxon>Pooideae</taxon>
        <taxon>Poodae</taxon>
        <taxon>Poeae</taxon>
        <taxon>Poeae Chloroplast Group 2 (Poeae type)</taxon>
        <taxon>Loliodinae</taxon>
        <taxon>Loliinae</taxon>
        <taxon>Lolium</taxon>
    </lineage>
</organism>
<dbReference type="InterPro" id="IPR007321">
    <property type="entry name" value="Transposase_28"/>
</dbReference>
<reference evidence="3" key="1">
    <citation type="submission" date="2023-07" db="EMBL/GenBank/DDBJ databases">
        <title>A chromosome-level genome assembly of Lolium multiflorum.</title>
        <authorList>
            <person name="Chen Y."/>
            <person name="Copetti D."/>
            <person name="Kolliker R."/>
            <person name="Studer B."/>
        </authorList>
    </citation>
    <scope>NUCLEOTIDE SEQUENCE</scope>
    <source>
        <strain evidence="3">02402/16</strain>
        <tissue evidence="3">Leaf</tissue>
    </source>
</reference>
<comment type="caution">
    <text evidence="3">The sequence shown here is derived from an EMBL/GenBank/DDBJ whole genome shotgun (WGS) entry which is preliminary data.</text>
</comment>
<feature type="compositionally biased region" description="Low complexity" evidence="1">
    <location>
        <begin position="471"/>
        <end position="490"/>
    </location>
</feature>
<feature type="domain" description="Reverse transcriptase" evidence="2">
    <location>
        <begin position="743"/>
        <end position="1021"/>
    </location>
</feature>
<feature type="region of interest" description="Disordered" evidence="1">
    <location>
        <begin position="338"/>
        <end position="368"/>
    </location>
</feature>
<dbReference type="EMBL" id="JAUUTY010000001">
    <property type="protein sequence ID" value="KAK1693263.1"/>
    <property type="molecule type" value="Genomic_DNA"/>
</dbReference>
<keyword evidence="4" id="KW-1185">Reference proteome</keyword>
<proteinExistence type="predicted"/>
<evidence type="ECO:0000256" key="1">
    <source>
        <dbReference type="SAM" id="MobiDB-lite"/>
    </source>
</evidence>
<dbReference type="PROSITE" id="PS50878">
    <property type="entry name" value="RT_POL"/>
    <property type="match status" value="1"/>
</dbReference>
<sequence length="1473" mass="164073">MVKKRNTTAAASSTSEGATAKSSSSLPKGSVPTAPPPAPAPPAPSGSTVRPGDWVASTVTKRDEKRSRSLGLISPDAGDVILPGAISRPDPPAGFSVIFLSFLHRGLSLPTHGFLLHLLRTYEIQLWQLTPNSILHVSVFITLCEAFLGIEPHFGLWKKIFYVKRYSSSNGYFVTGGVGFVARSEVNYFNFPMRESVQGWRLKWLYIRDSSSPEGRLPCYADVSEAKPKDSWRNILSSDERASTEELFAKFLRIKEADGQTMIGTEVAAVFLKRRVQPVMARVHPMWLYSGPKDETRINAADLSEKELLDEVRRLTSFNQEDSIPLISSYAPFDVDHPPAGILMPSENTHDSPDDTSEGKGSSVPVDFHTMDQTGLEDEYNGPMNLEVAHADLPTLANNTCTADGSVRNIDADRGTFVDAAMDGAKASPAKRSTGGFADEDDLFDIDEGFVEPPLKKAKSDVVSPVVVASEASAPRAAPTAQASTASSLSKGKDISPTAAAAAPFSVFASQFTSLEADNVRLQKEVESSSSKLDGAVKIAAACNIPGMEASKEDLQCNSKAEESTTTSGDRTMSGETLDEEGWALRYFLEDQVVHLDGLEEEYWRQRSRLQWTLKGDSCTAYFHAFANGRRRKCLIPRLVTDEGELTAQEDMMGHVYHFYHGLMGTEGEERAFSLAHNLWPDDKRVLDDENRALELTFTGDELDEVLAGMKQDSAPGPDGFPVLFFKMFWGTLKAPILCLLNDFVLGRIDVARLNFGVISLIPKTQGADNIKQFRPIALINVVFKFIAKAYATRLAPIALRSIDRSQTAFIKGRSLHEGVLALHEIAHELRIKKLKGLILKLDFEKAFDRVSWGFLREVLLRKGFSPMIVHRLLQLVSGGQTAVNVNGVIGGYFRNARGVRQGDPLSPILFDFMVDSLADIIARACESGHLQGVVPHLIPGGVTHLQYADDTLILLDPSDVGVANLKLLLLCFENMSGLKINFAKSEVMVTGVTDRERLRVADALNCKLGSLPFMYLGLPVSDKPLSVADWNFLTEKVGHRVEPWQGLFLASAGRLELTNSCLSSLPLFAMGLYLLHDATHGAMNRHRSRFFWEGVGTKRKYHMVDWATVCKPKAFGGLGILNTKSMNIALMVKWIWKIYQNSEGLWADLLRAKYLGDNDLFSPEVPTKGSQFWNAIQKIKWYFKMGARHKVRNGRRTYFWLDWWTGSGPLRLTFPRLFACCDNHFATVEGVRNNDGWRIRFRRSFGLAEMVEWENLCRIFDLNPALEGEDEVRWALEPSGEYSTNSMYCKLSQGGAIAHFKEVWRARVPPKIRVFLWQLIRGRLPAGDQLVKRRGPSNGSCAFCGEWETCDHIFFRCHIAKLMWAGIRELLHCTWNPAGAADFIAIINGLSGRLRRLAWYTFAAQSWALWNIRNKLAIEGSLINNPADAIFKMSIHMQSWRVLVRPRDLPLLDAALDEVRRLHRRLRDDDGG</sequence>
<feature type="compositionally biased region" description="Low complexity" evidence="1">
    <location>
        <begin position="7"/>
        <end position="25"/>
    </location>
</feature>
<feature type="region of interest" description="Disordered" evidence="1">
    <location>
        <begin position="1"/>
        <end position="53"/>
    </location>
</feature>
<dbReference type="Proteomes" id="UP001231189">
    <property type="component" value="Unassembled WGS sequence"/>
</dbReference>
<feature type="region of interest" description="Disordered" evidence="1">
    <location>
        <begin position="471"/>
        <end position="493"/>
    </location>
</feature>
<accession>A0AAD8TW07</accession>
<dbReference type="SUPFAM" id="SSF56672">
    <property type="entry name" value="DNA/RNA polymerases"/>
    <property type="match status" value="1"/>
</dbReference>
<dbReference type="InterPro" id="IPR000477">
    <property type="entry name" value="RT_dom"/>
</dbReference>
<feature type="region of interest" description="Disordered" evidence="1">
    <location>
        <begin position="554"/>
        <end position="575"/>
    </location>
</feature>
<name>A0AAD8TW07_LOLMU</name>
<feature type="compositionally biased region" description="Pro residues" evidence="1">
    <location>
        <begin position="33"/>
        <end position="44"/>
    </location>
</feature>
<feature type="compositionally biased region" description="Basic and acidic residues" evidence="1">
    <location>
        <begin position="554"/>
        <end position="563"/>
    </location>
</feature>
<dbReference type="Pfam" id="PF00078">
    <property type="entry name" value="RVT_1"/>
    <property type="match status" value="1"/>
</dbReference>
<dbReference type="CDD" id="cd01650">
    <property type="entry name" value="RT_nLTR_like"/>
    <property type="match status" value="1"/>
</dbReference>
<evidence type="ECO:0000259" key="2">
    <source>
        <dbReference type="PROSITE" id="PS50878"/>
    </source>
</evidence>
<dbReference type="Pfam" id="PF13966">
    <property type="entry name" value="zf-RVT"/>
    <property type="match status" value="1"/>
</dbReference>
<protein>
    <recommendedName>
        <fullName evidence="2">Reverse transcriptase domain-containing protein</fullName>
    </recommendedName>
</protein>
<dbReference type="PANTHER" id="PTHR33026">
    <property type="entry name" value="OS06G0360600 PROTEIN"/>
    <property type="match status" value="1"/>
</dbReference>
<dbReference type="PANTHER" id="PTHR33026:SF7">
    <property type="entry name" value="OS03G0100275 PROTEIN"/>
    <property type="match status" value="1"/>
</dbReference>
<dbReference type="Pfam" id="PF04195">
    <property type="entry name" value="Transposase_28"/>
    <property type="match status" value="1"/>
</dbReference>
<evidence type="ECO:0000313" key="4">
    <source>
        <dbReference type="Proteomes" id="UP001231189"/>
    </source>
</evidence>
<evidence type="ECO:0000313" key="3">
    <source>
        <dbReference type="EMBL" id="KAK1693263.1"/>
    </source>
</evidence>
<dbReference type="InterPro" id="IPR026960">
    <property type="entry name" value="RVT-Znf"/>
</dbReference>
<gene>
    <name evidence="3" type="ORF">QYE76_009960</name>
</gene>
<dbReference type="InterPro" id="IPR043502">
    <property type="entry name" value="DNA/RNA_pol_sf"/>
</dbReference>